<dbReference type="OrthoDB" id="9514740at2759"/>
<keyword evidence="1" id="KW-0862">Zinc</keyword>
<dbReference type="InterPro" id="IPR013087">
    <property type="entry name" value="Znf_C2H2_type"/>
</dbReference>
<evidence type="ECO:0000313" key="4">
    <source>
        <dbReference type="EMBL" id="KAJ0971009.1"/>
    </source>
</evidence>
<keyword evidence="5" id="KW-1185">Reference proteome</keyword>
<feature type="domain" description="C2H2-type" evidence="3">
    <location>
        <begin position="155"/>
        <end position="183"/>
    </location>
</feature>
<reference evidence="4" key="2">
    <citation type="journal article" date="2022" name="Hortic Res">
        <title>The genome of Dioscorea zingiberensis sheds light on the biosynthesis, origin and evolution of the medicinally important diosgenin saponins.</title>
        <authorList>
            <person name="Li Y."/>
            <person name="Tan C."/>
            <person name="Li Z."/>
            <person name="Guo J."/>
            <person name="Li S."/>
            <person name="Chen X."/>
            <person name="Wang C."/>
            <person name="Dai X."/>
            <person name="Yang H."/>
            <person name="Song W."/>
            <person name="Hou L."/>
            <person name="Xu J."/>
            <person name="Tong Z."/>
            <person name="Xu A."/>
            <person name="Yuan X."/>
            <person name="Wang W."/>
            <person name="Yang Q."/>
            <person name="Chen L."/>
            <person name="Sun Z."/>
            <person name="Wang K."/>
            <person name="Pan B."/>
            <person name="Chen J."/>
            <person name="Bao Y."/>
            <person name="Liu F."/>
            <person name="Qi X."/>
            <person name="Gang D.R."/>
            <person name="Wen J."/>
            <person name="Li J."/>
        </authorList>
    </citation>
    <scope>NUCLEOTIDE SEQUENCE</scope>
    <source>
        <strain evidence="4">Dzin_1.0</strain>
    </source>
</reference>
<evidence type="ECO:0000256" key="2">
    <source>
        <dbReference type="SAM" id="MobiDB-lite"/>
    </source>
</evidence>
<evidence type="ECO:0000313" key="5">
    <source>
        <dbReference type="Proteomes" id="UP001085076"/>
    </source>
</evidence>
<dbReference type="PROSITE" id="PS00028">
    <property type="entry name" value="ZINC_FINGER_C2H2_1"/>
    <property type="match status" value="1"/>
</dbReference>
<protein>
    <recommendedName>
        <fullName evidence="3">C2H2-type domain-containing protein</fullName>
    </recommendedName>
</protein>
<accession>A0A9D5CDR6</accession>
<dbReference type="PANTHER" id="PTHR31681:SF12">
    <property type="entry name" value="C2H2-LIKE ZINC FINGER PROTEIN"/>
    <property type="match status" value="1"/>
</dbReference>
<dbReference type="SUPFAM" id="SSF56399">
    <property type="entry name" value="ADP-ribosylation"/>
    <property type="match status" value="1"/>
</dbReference>
<gene>
    <name evidence="4" type="ORF">J5N97_018968</name>
</gene>
<feature type="region of interest" description="Disordered" evidence="2">
    <location>
        <begin position="1"/>
        <end position="40"/>
    </location>
</feature>
<dbReference type="EMBL" id="JAGGNH010000005">
    <property type="protein sequence ID" value="KAJ0971009.1"/>
    <property type="molecule type" value="Genomic_DNA"/>
</dbReference>
<comment type="caution">
    <text evidence="4">The sequence shown here is derived from an EMBL/GenBank/DDBJ whole genome shotgun (WGS) entry which is preliminary data.</text>
</comment>
<organism evidence="4 5">
    <name type="scientific">Dioscorea zingiberensis</name>
    <dbReference type="NCBI Taxonomy" id="325984"/>
    <lineage>
        <taxon>Eukaryota</taxon>
        <taxon>Viridiplantae</taxon>
        <taxon>Streptophyta</taxon>
        <taxon>Embryophyta</taxon>
        <taxon>Tracheophyta</taxon>
        <taxon>Spermatophyta</taxon>
        <taxon>Magnoliopsida</taxon>
        <taxon>Liliopsida</taxon>
        <taxon>Dioscoreales</taxon>
        <taxon>Dioscoreaceae</taxon>
        <taxon>Dioscorea</taxon>
    </lineage>
</organism>
<evidence type="ECO:0000259" key="3">
    <source>
        <dbReference type="PROSITE" id="PS50157"/>
    </source>
</evidence>
<dbReference type="PROSITE" id="PS50157">
    <property type="entry name" value="ZINC_FINGER_C2H2_2"/>
    <property type="match status" value="1"/>
</dbReference>
<dbReference type="Gene3D" id="3.90.228.10">
    <property type="match status" value="1"/>
</dbReference>
<proteinExistence type="predicted"/>
<keyword evidence="1" id="KW-0479">Metal-binding</keyword>
<dbReference type="AlphaFoldDB" id="A0A9D5CDR6"/>
<evidence type="ECO:0000256" key="1">
    <source>
        <dbReference type="PROSITE-ProRule" id="PRU00042"/>
    </source>
</evidence>
<reference evidence="4" key="1">
    <citation type="submission" date="2021-03" db="EMBL/GenBank/DDBJ databases">
        <authorList>
            <person name="Li Z."/>
            <person name="Yang C."/>
        </authorList>
    </citation>
    <scope>NUCLEOTIDE SEQUENCE</scope>
    <source>
        <strain evidence="4">Dzin_1.0</strain>
        <tissue evidence="4">Leaf</tissue>
    </source>
</reference>
<dbReference type="Proteomes" id="UP001085076">
    <property type="component" value="Miscellaneous, Linkage group lg05"/>
</dbReference>
<dbReference type="PANTHER" id="PTHR31681">
    <property type="entry name" value="C2H2-LIKE ZINC FINGER PROTEIN"/>
    <property type="match status" value="1"/>
</dbReference>
<sequence>MGITPFLPSTHLHQEKEKKKKKKKSQSTTAQQRAQPKDLSSWEQLKSLLSCKNTAASQVYDPSKPNTKLISSSCGSSLCAIRDVVHGNTRVVHRADTSPGQSRRHETVPLTGQTLSSSSSCSRGGMQLRRLSGCYECHAVSVDSASRRYPRPRLCSCPDCGEVFTKLETLELHQATRHAVTELGVEDSGRNIVEIIFKSSWHRRRDLPACTIERILKVHNTPRTLARFEDYRAGVKSRWALNPKKHPRCAADGNELLRFLPAPLSCSFRSTSLCSAAACGVCGIIRHGFARGRSGVMTTASSGRAHEIGSTREIGTRRAMMVCRVIAGRVRETVDGEEEEAAMGVFDSVAIGGANLEELFVENPKAILPCFVVIYRMVG</sequence>
<keyword evidence="1" id="KW-0863">Zinc-finger</keyword>
<dbReference type="GO" id="GO:0008270">
    <property type="term" value="F:zinc ion binding"/>
    <property type="evidence" value="ECO:0007669"/>
    <property type="project" value="UniProtKB-KW"/>
</dbReference>
<name>A0A9D5CDR6_9LILI</name>